<name>A0A381NCU0_9ZZZZ</name>
<dbReference type="AlphaFoldDB" id="A0A381NCU0"/>
<evidence type="ECO:0000259" key="1">
    <source>
        <dbReference type="Pfam" id="PF12697"/>
    </source>
</evidence>
<protein>
    <recommendedName>
        <fullName evidence="1">AB hydrolase-1 domain-containing protein</fullName>
    </recommendedName>
</protein>
<dbReference type="EMBL" id="UINC01000270">
    <property type="protein sequence ID" value="SUZ52366.1"/>
    <property type="molecule type" value="Genomic_DNA"/>
</dbReference>
<gene>
    <name evidence="2" type="ORF">METZ01_LOCUS5220</name>
</gene>
<evidence type="ECO:0000313" key="2">
    <source>
        <dbReference type="EMBL" id="SUZ52366.1"/>
    </source>
</evidence>
<proteinExistence type="predicted"/>
<dbReference type="InterPro" id="IPR029058">
    <property type="entry name" value="AB_hydrolase_fold"/>
</dbReference>
<dbReference type="PANTHER" id="PTHR43798:SF33">
    <property type="entry name" value="HYDROLASE, PUTATIVE (AFU_ORTHOLOGUE AFUA_2G14860)-RELATED"/>
    <property type="match status" value="1"/>
</dbReference>
<organism evidence="2">
    <name type="scientific">marine metagenome</name>
    <dbReference type="NCBI Taxonomy" id="408172"/>
    <lineage>
        <taxon>unclassified sequences</taxon>
        <taxon>metagenomes</taxon>
        <taxon>ecological metagenomes</taxon>
    </lineage>
</organism>
<feature type="domain" description="AB hydrolase-1" evidence="1">
    <location>
        <begin position="33"/>
        <end position="271"/>
    </location>
</feature>
<accession>A0A381NCU0</accession>
<dbReference type="GO" id="GO:0016020">
    <property type="term" value="C:membrane"/>
    <property type="evidence" value="ECO:0007669"/>
    <property type="project" value="TreeGrafter"/>
</dbReference>
<dbReference type="PANTHER" id="PTHR43798">
    <property type="entry name" value="MONOACYLGLYCEROL LIPASE"/>
    <property type="match status" value="1"/>
</dbReference>
<dbReference type="InterPro" id="IPR000073">
    <property type="entry name" value="AB_hydrolase_1"/>
</dbReference>
<dbReference type="Gene3D" id="3.40.50.1820">
    <property type="entry name" value="alpha/beta hydrolase"/>
    <property type="match status" value="1"/>
</dbReference>
<dbReference type="InterPro" id="IPR050266">
    <property type="entry name" value="AB_hydrolase_sf"/>
</dbReference>
<dbReference type="SUPFAM" id="SSF53474">
    <property type="entry name" value="alpha/beta-Hydrolases"/>
    <property type="match status" value="1"/>
</dbReference>
<dbReference type="Pfam" id="PF12697">
    <property type="entry name" value="Abhydrolase_6"/>
    <property type="match status" value="1"/>
</dbReference>
<reference evidence="2" key="1">
    <citation type="submission" date="2018-05" db="EMBL/GenBank/DDBJ databases">
        <authorList>
            <person name="Lanie J.A."/>
            <person name="Ng W.-L."/>
            <person name="Kazmierczak K.M."/>
            <person name="Andrzejewski T.M."/>
            <person name="Davidsen T.M."/>
            <person name="Wayne K.J."/>
            <person name="Tettelin H."/>
            <person name="Glass J.I."/>
            <person name="Rusch D."/>
            <person name="Podicherti R."/>
            <person name="Tsui H.-C.T."/>
            <person name="Winkler M.E."/>
        </authorList>
    </citation>
    <scope>NUCLEOTIDE SEQUENCE</scope>
</reference>
<sequence>MKPNSAGPKSRFIDNKTNSTHYIDWQGEGPTTVLIHGDMRTSRSFDAVSKNLSKDSHVLAMDLLGHGDSSWIESGYRFTDRSDDIENFVTKTNLNEIHAVAHSTGAVALAMHVADNPSRFKNLVLMEPMMVVDEKFQRMVSDRGNRPRVTWKDHDQLKDLLGKHEVTSKWHPAVIDDVVKHETFLDKDGRVDMKWSPATLAWNERENDYLDLEPTLRAISIPILFVVGGNRMYEFRKVFEFGNALPNLQTVIISDTGHNMYMERPEAVADVIRKFRNSSPIPERI</sequence>